<dbReference type="Pfam" id="PF05635">
    <property type="entry name" value="23S_rRNA_IVP"/>
    <property type="match status" value="1"/>
</dbReference>
<evidence type="ECO:0000313" key="1">
    <source>
        <dbReference type="EMBL" id="WNC71191.1"/>
    </source>
</evidence>
<reference evidence="2" key="1">
    <citation type="submission" date="2023-09" db="EMBL/GenBank/DDBJ databases">
        <authorList>
            <person name="Li S."/>
            <person name="Li X."/>
            <person name="Zhang C."/>
            <person name="Zhao Z."/>
        </authorList>
    </citation>
    <scope>NUCLEOTIDE SEQUENCE [LARGE SCALE GENOMIC DNA]</scope>
    <source>
        <strain evidence="2">SQ149</strain>
    </source>
</reference>
<dbReference type="RefSeq" id="WP_348390326.1">
    <property type="nucleotide sequence ID" value="NZ_CP134145.1"/>
</dbReference>
<keyword evidence="2" id="KW-1185">Reference proteome</keyword>
<dbReference type="PANTHER" id="PTHR38471">
    <property type="entry name" value="FOUR HELIX BUNDLE PROTEIN"/>
    <property type="match status" value="1"/>
</dbReference>
<dbReference type="Proteomes" id="UP001258994">
    <property type="component" value="Chromosome"/>
</dbReference>
<proteinExistence type="predicted"/>
<dbReference type="PANTHER" id="PTHR38471:SF2">
    <property type="entry name" value="FOUR HELIX BUNDLE PROTEIN"/>
    <property type="match status" value="1"/>
</dbReference>
<gene>
    <name evidence="1" type="ORF">RGQ13_13805</name>
</gene>
<evidence type="ECO:0000313" key="2">
    <source>
        <dbReference type="Proteomes" id="UP001258994"/>
    </source>
</evidence>
<accession>A0ABY9TQV3</accession>
<dbReference type="EMBL" id="CP134145">
    <property type="protein sequence ID" value="WNC71191.1"/>
    <property type="molecule type" value="Genomic_DNA"/>
</dbReference>
<dbReference type="NCBIfam" id="NF008912">
    <property type="entry name" value="PRK12275.1-6"/>
    <property type="match status" value="1"/>
</dbReference>
<sequence length="115" mass="13168">MQYENLKVWQRSCQLSVNVYKALSTSKEFGFKDQITRSALSVPSNIAEGLERKTNKEKYRFLSISKASIGEFKTQAYIGMQAGFIDKNLALDWIQESEELARMLAAFMKTISTRN</sequence>
<dbReference type="NCBIfam" id="TIGR02436">
    <property type="entry name" value="four helix bundle protein"/>
    <property type="match status" value="1"/>
</dbReference>
<dbReference type="Gene3D" id="1.20.1440.60">
    <property type="entry name" value="23S rRNA-intervening sequence"/>
    <property type="match status" value="1"/>
</dbReference>
<dbReference type="CDD" id="cd16377">
    <property type="entry name" value="23S_rRNA_IVP_like"/>
    <property type="match status" value="1"/>
</dbReference>
<dbReference type="InterPro" id="IPR036583">
    <property type="entry name" value="23S_rRNA_IVS_sf"/>
</dbReference>
<organism evidence="1 2">
    <name type="scientific">Thalassotalea psychrophila</name>
    <dbReference type="NCBI Taxonomy" id="3065647"/>
    <lineage>
        <taxon>Bacteria</taxon>
        <taxon>Pseudomonadati</taxon>
        <taxon>Pseudomonadota</taxon>
        <taxon>Gammaproteobacteria</taxon>
        <taxon>Alteromonadales</taxon>
        <taxon>Colwelliaceae</taxon>
        <taxon>Thalassotalea</taxon>
    </lineage>
</organism>
<protein>
    <submittedName>
        <fullName evidence="1">Four helix bundle protein</fullName>
    </submittedName>
</protein>
<dbReference type="SUPFAM" id="SSF158446">
    <property type="entry name" value="IVS-encoded protein-like"/>
    <property type="match status" value="1"/>
</dbReference>
<dbReference type="InterPro" id="IPR012657">
    <property type="entry name" value="23S_rRNA-intervening_sequence"/>
</dbReference>
<name>A0ABY9TQV3_9GAMM</name>